<gene>
    <name evidence="2" type="ORF">FHY32_003078</name>
</gene>
<feature type="region of interest" description="Disordered" evidence="1">
    <location>
        <begin position="162"/>
        <end position="185"/>
    </location>
</feature>
<evidence type="ECO:0000256" key="1">
    <source>
        <dbReference type="SAM" id="MobiDB-lite"/>
    </source>
</evidence>
<name>A0AAW3U8F8_XANEU</name>
<protein>
    <submittedName>
        <fullName evidence="2">Uncharacterized protein</fullName>
    </submittedName>
</protein>
<sequence length="208" mass="23120">MPEMRKWRRPASAGCASNGSIRTPAGEGMQPGGRIRALARHARHAYAAQGHCRQKTHRCMRQVERVGHEADCTCVRSARTGAECGRFERCEGRNGRNVYMRTALATGSSGSVMFRSSITSPSTCLVRCAHRWRHGSRHRAYIEGTCGVSCERRGHRRLESVESAAESLSSHHGRTRWVSSQASPTAMVRVEGKKARRRLPAVRAIRNN</sequence>
<reference evidence="2 3" key="1">
    <citation type="submission" date="2020-08" db="EMBL/GenBank/DDBJ databases">
        <title>Studying the diversity of plant-associated saprophytic bacteria and their role in host health and plant-pathogen interactions.</title>
        <authorList>
            <person name="Potnis N."/>
        </authorList>
    </citation>
    <scope>NUCLEOTIDE SEQUENCE [LARGE SCALE GENOMIC DNA]</scope>
    <source>
        <strain evidence="2 3">CFBP 7922</strain>
    </source>
</reference>
<evidence type="ECO:0000313" key="3">
    <source>
        <dbReference type="Proteomes" id="UP000576603"/>
    </source>
</evidence>
<dbReference type="Proteomes" id="UP000576603">
    <property type="component" value="Unassembled WGS sequence"/>
</dbReference>
<dbReference type="AlphaFoldDB" id="A0AAW3U8F8"/>
<proteinExistence type="predicted"/>
<dbReference type="EMBL" id="JACHNL010000006">
    <property type="protein sequence ID" value="MBB4724709.1"/>
    <property type="molecule type" value="Genomic_DNA"/>
</dbReference>
<organism evidence="2 3">
    <name type="scientific">Xanthomonas euvesicatoria</name>
    <dbReference type="NCBI Taxonomy" id="456327"/>
    <lineage>
        <taxon>Bacteria</taxon>
        <taxon>Pseudomonadati</taxon>
        <taxon>Pseudomonadota</taxon>
        <taxon>Gammaproteobacteria</taxon>
        <taxon>Lysobacterales</taxon>
        <taxon>Lysobacteraceae</taxon>
        <taxon>Xanthomonas</taxon>
    </lineage>
</organism>
<evidence type="ECO:0000313" key="2">
    <source>
        <dbReference type="EMBL" id="MBB4724709.1"/>
    </source>
</evidence>
<accession>A0AAW3U8F8</accession>
<feature type="region of interest" description="Disordered" evidence="1">
    <location>
        <begin position="1"/>
        <end position="31"/>
    </location>
</feature>
<comment type="caution">
    <text evidence="2">The sequence shown here is derived from an EMBL/GenBank/DDBJ whole genome shotgun (WGS) entry which is preliminary data.</text>
</comment>